<evidence type="ECO:0000256" key="7">
    <source>
        <dbReference type="ARBA" id="ARBA00049339"/>
    </source>
</evidence>
<evidence type="ECO:0000259" key="11">
    <source>
        <dbReference type="SMART" id="SM01016"/>
    </source>
</evidence>
<accession>A0AAF0CFH8</accession>
<dbReference type="Pfam" id="PF00750">
    <property type="entry name" value="tRNA-synt_1d"/>
    <property type="match status" value="1"/>
</dbReference>
<dbReference type="SMART" id="SM00836">
    <property type="entry name" value="DALR_1"/>
    <property type="match status" value="1"/>
</dbReference>
<dbReference type="Gene3D" id="3.40.50.620">
    <property type="entry name" value="HUPs"/>
    <property type="match status" value="1"/>
</dbReference>
<sequence length="581" mass="63940">MTLKDQLSKLVGEAFVSEGLAAELGAVKPADRPDLAQFQCNGALAAAKAAKKNPREIAEAIKARLSKAAQFSEIMVAGPGFINLKLADDYLAASLEEGGEWKKPAPEKIVIDYGGANVAKPLHVGHLRAAIIGESLKRICRFVGDDVTGDVHLGDWGLQMGQLISELEICQPELAFFEEGAAGPFPSAPPITLADLEEMYPLASAACKEDPARADLARKATKALQAGRPGYRALWRRFVDLSVEAMRKDYDDLGVEFDLWKGEADADPLIPELTQDLSKRGVIEESDGAQIIRVARDDDKKEMPPIIFLNSQGAVGYHATDIATIVDRKRELAPDRILYVVDARQRLHFEQVFRAVDLAGYFPEEKLEHLWFGTMNGKDGKPFKTRAGGTLKLRDFIDMVTEKALERLSENGFAEDFDEKETLDVARKVGVAALKFADLSNPRTSDYIFDLDRFMAFEGKTGPYLLYASVRVRSIVAKVQAANAGEPGPVSIHAPEERDLVLMLLNFGDALREAYQKRMPHILCDYAFQLAQAFSKFYAACRIIDEADAAIRASRLSLAIMVGERLGLLLDLLGLEAPERM</sequence>
<dbReference type="SUPFAM" id="SSF47323">
    <property type="entry name" value="Anticodon-binding domain of a subclass of class I aminoacyl-tRNA synthetases"/>
    <property type="match status" value="1"/>
</dbReference>
<dbReference type="InterPro" id="IPR008909">
    <property type="entry name" value="DALR_anticod-bd"/>
</dbReference>
<dbReference type="NCBIfam" id="TIGR00456">
    <property type="entry name" value="argS"/>
    <property type="match status" value="1"/>
</dbReference>
<keyword evidence="3 8" id="KW-0547">Nucleotide-binding</keyword>
<dbReference type="EMBL" id="CP118166">
    <property type="protein sequence ID" value="WDI31409.1"/>
    <property type="molecule type" value="Genomic_DNA"/>
</dbReference>
<evidence type="ECO:0000256" key="8">
    <source>
        <dbReference type="HAMAP-Rule" id="MF_00123"/>
    </source>
</evidence>
<feature type="domain" description="Arginyl tRNA synthetase N-terminal" evidence="11">
    <location>
        <begin position="1"/>
        <end position="86"/>
    </location>
</feature>
<dbReference type="SUPFAM" id="SSF52374">
    <property type="entry name" value="Nucleotidylyl transferase"/>
    <property type="match status" value="1"/>
</dbReference>
<keyword evidence="8" id="KW-0963">Cytoplasm</keyword>
<dbReference type="SMART" id="SM01016">
    <property type="entry name" value="Arg_tRNA_synt_N"/>
    <property type="match status" value="1"/>
</dbReference>
<dbReference type="GO" id="GO:0005524">
    <property type="term" value="F:ATP binding"/>
    <property type="evidence" value="ECO:0007669"/>
    <property type="project" value="UniProtKB-UniRule"/>
</dbReference>
<proteinExistence type="inferred from homology"/>
<evidence type="ECO:0000256" key="6">
    <source>
        <dbReference type="ARBA" id="ARBA00023146"/>
    </source>
</evidence>
<comment type="catalytic activity">
    <reaction evidence="7 8">
        <text>tRNA(Arg) + L-arginine + ATP = L-arginyl-tRNA(Arg) + AMP + diphosphate</text>
        <dbReference type="Rhea" id="RHEA:20301"/>
        <dbReference type="Rhea" id="RHEA-COMP:9658"/>
        <dbReference type="Rhea" id="RHEA-COMP:9673"/>
        <dbReference type="ChEBI" id="CHEBI:30616"/>
        <dbReference type="ChEBI" id="CHEBI:32682"/>
        <dbReference type="ChEBI" id="CHEBI:33019"/>
        <dbReference type="ChEBI" id="CHEBI:78442"/>
        <dbReference type="ChEBI" id="CHEBI:78513"/>
        <dbReference type="ChEBI" id="CHEBI:456215"/>
        <dbReference type="EC" id="6.1.1.19"/>
    </reaction>
</comment>
<evidence type="ECO:0000256" key="1">
    <source>
        <dbReference type="ARBA" id="ARBA00005594"/>
    </source>
</evidence>
<dbReference type="Proteomes" id="UP001214043">
    <property type="component" value="Chromosome"/>
</dbReference>
<dbReference type="InterPro" id="IPR005148">
    <property type="entry name" value="Arg-tRNA-synth_N"/>
</dbReference>
<reference evidence="12" key="1">
    <citation type="submission" date="2023-02" db="EMBL/GenBank/DDBJ databases">
        <title>Genome sequence of Hyphococcus flavus.</title>
        <authorList>
            <person name="Rong J.-C."/>
            <person name="Zhao Q."/>
            <person name="Yi M."/>
            <person name="Wu J.-Y."/>
        </authorList>
    </citation>
    <scope>NUCLEOTIDE SEQUENCE</scope>
    <source>
        <strain evidence="12">MCCC 1K03223</strain>
    </source>
</reference>
<dbReference type="PANTHER" id="PTHR11956:SF5">
    <property type="entry name" value="ARGININE--TRNA LIGASE, CYTOPLASMIC"/>
    <property type="match status" value="1"/>
</dbReference>
<dbReference type="InterPro" id="IPR009080">
    <property type="entry name" value="tRNAsynth_Ia_anticodon-bd"/>
</dbReference>
<dbReference type="InterPro" id="IPR014729">
    <property type="entry name" value="Rossmann-like_a/b/a_fold"/>
</dbReference>
<keyword evidence="5 8" id="KW-0648">Protein biosynthesis</keyword>
<dbReference type="InterPro" id="IPR036695">
    <property type="entry name" value="Arg-tRNA-synth_N_sf"/>
</dbReference>
<organism evidence="12 13">
    <name type="scientific">Hyphococcus flavus</name>
    <dbReference type="NCBI Taxonomy" id="1866326"/>
    <lineage>
        <taxon>Bacteria</taxon>
        <taxon>Pseudomonadati</taxon>
        <taxon>Pseudomonadota</taxon>
        <taxon>Alphaproteobacteria</taxon>
        <taxon>Parvularculales</taxon>
        <taxon>Parvularculaceae</taxon>
        <taxon>Hyphococcus</taxon>
    </lineage>
</organism>
<dbReference type="EC" id="6.1.1.19" evidence="8"/>
<name>A0AAF0CFH8_9PROT</name>
<keyword evidence="2 8" id="KW-0436">Ligase</keyword>
<dbReference type="AlphaFoldDB" id="A0AAF0CFH8"/>
<dbReference type="GO" id="GO:0004814">
    <property type="term" value="F:arginine-tRNA ligase activity"/>
    <property type="evidence" value="ECO:0007669"/>
    <property type="project" value="UniProtKB-UniRule"/>
</dbReference>
<dbReference type="Pfam" id="PF05746">
    <property type="entry name" value="DALR_1"/>
    <property type="match status" value="1"/>
</dbReference>
<dbReference type="Pfam" id="PF03485">
    <property type="entry name" value="Arg_tRNA_synt_N"/>
    <property type="match status" value="1"/>
</dbReference>
<evidence type="ECO:0000256" key="3">
    <source>
        <dbReference type="ARBA" id="ARBA00022741"/>
    </source>
</evidence>
<dbReference type="RefSeq" id="WP_274493298.1">
    <property type="nucleotide sequence ID" value="NZ_CP118166.1"/>
</dbReference>
<protein>
    <recommendedName>
        <fullName evidence="8">Arginine--tRNA ligase</fullName>
        <ecNumber evidence="8">6.1.1.19</ecNumber>
    </recommendedName>
    <alternativeName>
        <fullName evidence="8">Arginyl-tRNA synthetase</fullName>
        <shortName evidence="8">ArgRS</shortName>
    </alternativeName>
</protein>
<dbReference type="Gene3D" id="3.30.1360.70">
    <property type="entry name" value="Arginyl tRNA synthetase N-terminal domain"/>
    <property type="match status" value="1"/>
</dbReference>
<dbReference type="GO" id="GO:0006420">
    <property type="term" value="P:arginyl-tRNA aminoacylation"/>
    <property type="evidence" value="ECO:0007669"/>
    <property type="project" value="UniProtKB-UniRule"/>
</dbReference>
<feature type="short sequence motif" description="'HIGH' region" evidence="8">
    <location>
        <begin position="116"/>
        <end position="126"/>
    </location>
</feature>
<gene>
    <name evidence="8 12" type="primary">argS</name>
    <name evidence="12" type="ORF">PUV54_15775</name>
</gene>
<comment type="subcellular location">
    <subcellularLocation>
        <location evidence="8">Cytoplasm</location>
    </subcellularLocation>
</comment>
<dbReference type="GO" id="GO:0005737">
    <property type="term" value="C:cytoplasm"/>
    <property type="evidence" value="ECO:0007669"/>
    <property type="project" value="UniProtKB-SubCell"/>
</dbReference>
<dbReference type="SUPFAM" id="SSF55190">
    <property type="entry name" value="Arginyl-tRNA synthetase (ArgRS), N-terminal 'additional' domain"/>
    <property type="match status" value="1"/>
</dbReference>
<dbReference type="HAMAP" id="MF_00123">
    <property type="entry name" value="Arg_tRNA_synth"/>
    <property type="match status" value="1"/>
</dbReference>
<dbReference type="CDD" id="cd00671">
    <property type="entry name" value="ArgRS_core"/>
    <property type="match status" value="1"/>
</dbReference>
<evidence type="ECO:0000256" key="4">
    <source>
        <dbReference type="ARBA" id="ARBA00022840"/>
    </source>
</evidence>
<evidence type="ECO:0000256" key="2">
    <source>
        <dbReference type="ARBA" id="ARBA00022598"/>
    </source>
</evidence>
<keyword evidence="13" id="KW-1185">Reference proteome</keyword>
<comment type="similarity">
    <text evidence="1 8 9">Belongs to the class-I aminoacyl-tRNA synthetase family.</text>
</comment>
<dbReference type="PANTHER" id="PTHR11956">
    <property type="entry name" value="ARGINYL-TRNA SYNTHETASE"/>
    <property type="match status" value="1"/>
</dbReference>
<evidence type="ECO:0000313" key="13">
    <source>
        <dbReference type="Proteomes" id="UP001214043"/>
    </source>
</evidence>
<feature type="domain" description="DALR anticodon binding" evidence="10">
    <location>
        <begin position="465"/>
        <end position="581"/>
    </location>
</feature>
<dbReference type="Gene3D" id="1.10.730.10">
    <property type="entry name" value="Isoleucyl-tRNA Synthetase, Domain 1"/>
    <property type="match status" value="1"/>
</dbReference>
<keyword evidence="6 8" id="KW-0030">Aminoacyl-tRNA synthetase</keyword>
<evidence type="ECO:0000256" key="9">
    <source>
        <dbReference type="RuleBase" id="RU363038"/>
    </source>
</evidence>
<dbReference type="KEGG" id="hfl:PUV54_15775"/>
<evidence type="ECO:0000313" key="12">
    <source>
        <dbReference type="EMBL" id="WDI31409.1"/>
    </source>
</evidence>
<evidence type="ECO:0000256" key="5">
    <source>
        <dbReference type="ARBA" id="ARBA00022917"/>
    </source>
</evidence>
<dbReference type="InterPro" id="IPR001278">
    <property type="entry name" value="Arg-tRNA-ligase"/>
</dbReference>
<comment type="subunit">
    <text evidence="8">Monomer.</text>
</comment>
<dbReference type="InterPro" id="IPR035684">
    <property type="entry name" value="ArgRS_core"/>
</dbReference>
<dbReference type="PRINTS" id="PR01038">
    <property type="entry name" value="TRNASYNTHARG"/>
</dbReference>
<keyword evidence="4 8" id="KW-0067">ATP-binding</keyword>
<evidence type="ECO:0000259" key="10">
    <source>
        <dbReference type="SMART" id="SM00836"/>
    </source>
</evidence>